<dbReference type="PROSITE" id="PS51752">
    <property type="entry name" value="JACALIN_LECTIN"/>
    <property type="match status" value="1"/>
</dbReference>
<feature type="domain" description="Jacalin-type lectin" evidence="3">
    <location>
        <begin position="1"/>
        <end position="117"/>
    </location>
</feature>
<keyword evidence="2" id="KW-0430">Lectin</keyword>
<protein>
    <submittedName>
        <fullName evidence="5">Probable jacalin-related lectin 26</fullName>
    </submittedName>
</protein>
<dbReference type="GeneID" id="104784966"/>
<dbReference type="SUPFAM" id="SSF51101">
    <property type="entry name" value="Mannose-binding lectins"/>
    <property type="match status" value="1"/>
</dbReference>
<reference evidence="4" key="1">
    <citation type="journal article" date="2014" name="Nat. Commun.">
        <title>The emerging biofuel crop Camelina sativa retains a highly undifferentiated hexaploid genome structure.</title>
        <authorList>
            <person name="Kagale S."/>
            <person name="Koh C."/>
            <person name="Nixon J."/>
            <person name="Bollina V."/>
            <person name="Clarke W.E."/>
            <person name="Tuteja R."/>
            <person name="Spillane C."/>
            <person name="Robinson S.J."/>
            <person name="Links M.G."/>
            <person name="Clarke C."/>
            <person name="Higgins E.E."/>
            <person name="Huebert T."/>
            <person name="Sharpe A.G."/>
            <person name="Parkin I.A."/>
        </authorList>
    </citation>
    <scope>NUCLEOTIDE SEQUENCE [LARGE SCALE GENOMIC DNA]</scope>
    <source>
        <strain evidence="4">cv. DH55</strain>
    </source>
</reference>
<reference evidence="5" key="2">
    <citation type="submission" date="2025-08" db="UniProtKB">
        <authorList>
            <consortium name="RefSeq"/>
        </authorList>
    </citation>
    <scope>IDENTIFICATION</scope>
    <source>
        <tissue evidence="5">Leaf</tissue>
    </source>
</reference>
<dbReference type="PANTHER" id="PTHR47293:SF70">
    <property type="entry name" value="JACALIN-RELATED LECTIN 24-RELATED"/>
    <property type="match status" value="1"/>
</dbReference>
<gene>
    <name evidence="5" type="primary">LOC104784966</name>
</gene>
<accession>A0ABM0YZN8</accession>
<evidence type="ECO:0000313" key="5">
    <source>
        <dbReference type="RefSeq" id="XP_010508380.1"/>
    </source>
</evidence>
<dbReference type="InterPro" id="IPR001229">
    <property type="entry name" value="Jacalin-like_lectin_dom"/>
</dbReference>
<comment type="similarity">
    <text evidence="1">Belongs to the jacalin lectin family.</text>
</comment>
<sequence>MMRVGSVGKKSTDEYTYWDGGEAPGEEVMGDDDWDHKGRTMISNIYVSFDEVITYIQFGFLENGALVLSERCGGWEEGSNFRVLKLKQDEFVTGLIGVLAKDNRGIRNLTFRTNYGD</sequence>
<dbReference type="Gene3D" id="2.100.10.30">
    <property type="entry name" value="Jacalin-like lectin domain"/>
    <property type="match status" value="1"/>
</dbReference>
<evidence type="ECO:0000313" key="4">
    <source>
        <dbReference type="Proteomes" id="UP000694864"/>
    </source>
</evidence>
<organism evidence="4 5">
    <name type="scientific">Camelina sativa</name>
    <name type="common">False flax</name>
    <name type="synonym">Myagrum sativum</name>
    <dbReference type="NCBI Taxonomy" id="90675"/>
    <lineage>
        <taxon>Eukaryota</taxon>
        <taxon>Viridiplantae</taxon>
        <taxon>Streptophyta</taxon>
        <taxon>Embryophyta</taxon>
        <taxon>Tracheophyta</taxon>
        <taxon>Spermatophyta</taxon>
        <taxon>Magnoliopsida</taxon>
        <taxon>eudicotyledons</taxon>
        <taxon>Gunneridae</taxon>
        <taxon>Pentapetalae</taxon>
        <taxon>rosids</taxon>
        <taxon>malvids</taxon>
        <taxon>Brassicales</taxon>
        <taxon>Brassicaceae</taxon>
        <taxon>Camelineae</taxon>
        <taxon>Camelina</taxon>
    </lineage>
</organism>
<keyword evidence="4" id="KW-1185">Reference proteome</keyword>
<dbReference type="PANTHER" id="PTHR47293">
    <property type="entry name" value="JACALIN-RELATED LECTIN 3"/>
    <property type="match status" value="1"/>
</dbReference>
<evidence type="ECO:0000256" key="2">
    <source>
        <dbReference type="ARBA" id="ARBA00022734"/>
    </source>
</evidence>
<dbReference type="Pfam" id="PF01419">
    <property type="entry name" value="Jacalin"/>
    <property type="match status" value="1"/>
</dbReference>
<evidence type="ECO:0000256" key="1">
    <source>
        <dbReference type="ARBA" id="ARBA00006568"/>
    </source>
</evidence>
<dbReference type="RefSeq" id="XP_010508380.1">
    <property type="nucleotide sequence ID" value="XM_010510078.2"/>
</dbReference>
<proteinExistence type="inferred from homology"/>
<dbReference type="InterPro" id="IPR036404">
    <property type="entry name" value="Jacalin-like_lectin_dom_sf"/>
</dbReference>
<name>A0ABM0YZN8_CAMSA</name>
<dbReference type="Proteomes" id="UP000694864">
    <property type="component" value="Chromosome 5"/>
</dbReference>
<evidence type="ECO:0000259" key="3">
    <source>
        <dbReference type="PROSITE" id="PS51752"/>
    </source>
</evidence>